<organism evidence="2 3">
    <name type="scientific">Sphingobacterium paludis</name>
    <dbReference type="NCBI Taxonomy" id="1476465"/>
    <lineage>
        <taxon>Bacteria</taxon>
        <taxon>Pseudomonadati</taxon>
        <taxon>Bacteroidota</taxon>
        <taxon>Sphingobacteriia</taxon>
        <taxon>Sphingobacteriales</taxon>
        <taxon>Sphingobacteriaceae</taxon>
        <taxon>Sphingobacterium</taxon>
    </lineage>
</organism>
<proteinExistence type="predicted"/>
<reference evidence="2 3" key="1">
    <citation type="submission" date="2019-03" db="EMBL/GenBank/DDBJ databases">
        <title>Genomic Encyclopedia of Type Strains, Phase III (KMG-III): the genomes of soil and plant-associated and newly described type strains.</title>
        <authorList>
            <person name="Whitman W."/>
        </authorList>
    </citation>
    <scope>NUCLEOTIDE SEQUENCE [LARGE SCALE GENOMIC DNA]</scope>
    <source>
        <strain evidence="2 3">CGMCC 1.12801</strain>
    </source>
</reference>
<dbReference type="RefSeq" id="WP_133638627.1">
    <property type="nucleotide sequence ID" value="NZ_SNZV01000001.1"/>
</dbReference>
<dbReference type="InterPro" id="IPR006440">
    <property type="entry name" value="Doc"/>
</dbReference>
<keyword evidence="3" id="KW-1185">Reference proteome</keyword>
<dbReference type="GO" id="GO:0016301">
    <property type="term" value="F:kinase activity"/>
    <property type="evidence" value="ECO:0007669"/>
    <property type="project" value="InterPro"/>
</dbReference>
<evidence type="ECO:0000259" key="1">
    <source>
        <dbReference type="PROSITE" id="PS51459"/>
    </source>
</evidence>
<dbReference type="PANTHER" id="PTHR39426">
    <property type="entry name" value="HOMOLOGY TO DEATH-ON-CURING PROTEIN OF PHAGE P1"/>
    <property type="match status" value="1"/>
</dbReference>
<dbReference type="AlphaFoldDB" id="A0A4R7DB72"/>
<accession>A0A4R7DB72</accession>
<name>A0A4R7DB72_9SPHI</name>
<dbReference type="InterPro" id="IPR003812">
    <property type="entry name" value="Fido"/>
</dbReference>
<feature type="domain" description="Fido" evidence="1">
    <location>
        <begin position="6"/>
        <end position="125"/>
    </location>
</feature>
<dbReference type="SUPFAM" id="SSF140931">
    <property type="entry name" value="Fic-like"/>
    <property type="match status" value="1"/>
</dbReference>
<gene>
    <name evidence="2" type="ORF">B0I21_101388</name>
</gene>
<protein>
    <submittedName>
        <fullName evidence="2">Death-on-curing protein</fullName>
    </submittedName>
</protein>
<evidence type="ECO:0000313" key="2">
    <source>
        <dbReference type="EMBL" id="TDS17521.1"/>
    </source>
</evidence>
<dbReference type="Proteomes" id="UP000294752">
    <property type="component" value="Unassembled WGS sequence"/>
</dbReference>
<dbReference type="InterPro" id="IPR053737">
    <property type="entry name" value="Type_II_TA_Toxin"/>
</dbReference>
<dbReference type="NCBIfam" id="TIGR01550">
    <property type="entry name" value="DOC_P1"/>
    <property type="match status" value="1"/>
</dbReference>
<dbReference type="InterPro" id="IPR036597">
    <property type="entry name" value="Fido-like_dom_sf"/>
</dbReference>
<dbReference type="Pfam" id="PF02661">
    <property type="entry name" value="Fic"/>
    <property type="match status" value="1"/>
</dbReference>
<evidence type="ECO:0000313" key="3">
    <source>
        <dbReference type="Proteomes" id="UP000294752"/>
    </source>
</evidence>
<comment type="caution">
    <text evidence="2">The sequence shown here is derived from an EMBL/GenBank/DDBJ whole genome shotgun (WGS) entry which is preliminary data.</text>
</comment>
<dbReference type="PANTHER" id="PTHR39426:SF1">
    <property type="entry name" value="HOMOLOGY TO DEATH-ON-CURING PROTEIN OF PHAGE P1"/>
    <property type="match status" value="1"/>
</dbReference>
<dbReference type="Gene3D" id="1.20.120.1870">
    <property type="entry name" value="Fic/DOC protein, Fido domain"/>
    <property type="match status" value="1"/>
</dbReference>
<dbReference type="EMBL" id="SNZV01000001">
    <property type="protein sequence ID" value="TDS17521.1"/>
    <property type="molecule type" value="Genomic_DNA"/>
</dbReference>
<dbReference type="PROSITE" id="PS51459">
    <property type="entry name" value="FIDO"/>
    <property type="match status" value="1"/>
</dbReference>
<sequence>MGVQYFDVAHAIKVHDDIIDKSGGLHGILNEGLLVSTLEHVQNDLYYESFIDKACHLFYSINKNHCFQDGNKRASIALTAYFLEINGLDFKVGQFLVQTENIAVHVANNKVDRELLHEIIDSVVYESDYSESLKLSIFNALL</sequence>
<dbReference type="OrthoDB" id="9802752at2"/>